<protein>
    <recommendedName>
        <fullName evidence="3">Ubiquitin-activating enzyme SCCH domain-containing protein</fullName>
    </recommendedName>
</protein>
<accession>A0AAD3XPE6</accession>
<evidence type="ECO:0000259" key="3">
    <source>
        <dbReference type="Pfam" id="PF10585"/>
    </source>
</evidence>
<proteinExistence type="inferred from homology"/>
<dbReference type="Proteomes" id="UP001279734">
    <property type="component" value="Unassembled WGS sequence"/>
</dbReference>
<evidence type="ECO:0000313" key="5">
    <source>
        <dbReference type="Proteomes" id="UP001279734"/>
    </source>
</evidence>
<gene>
    <name evidence="4" type="ORF">Nepgr_013690</name>
</gene>
<evidence type="ECO:0000313" key="4">
    <source>
        <dbReference type="EMBL" id="GMH11849.1"/>
    </source>
</evidence>
<reference evidence="4" key="1">
    <citation type="submission" date="2023-05" db="EMBL/GenBank/DDBJ databases">
        <title>Nepenthes gracilis genome sequencing.</title>
        <authorList>
            <person name="Fukushima K."/>
        </authorList>
    </citation>
    <scope>NUCLEOTIDE SEQUENCE</scope>
    <source>
        <strain evidence="4">SING2019-196</strain>
    </source>
</reference>
<evidence type="ECO:0000256" key="1">
    <source>
        <dbReference type="ARBA" id="ARBA00004906"/>
    </source>
</evidence>
<evidence type="ECO:0000256" key="2">
    <source>
        <dbReference type="ARBA" id="ARBA00005673"/>
    </source>
</evidence>
<dbReference type="Gene3D" id="1.10.10.2660">
    <property type="entry name" value="Ubiquitin-activating enzyme E1, SCCH domain"/>
    <property type="match status" value="1"/>
</dbReference>
<dbReference type="InterPro" id="IPR019572">
    <property type="entry name" value="UBA_E1_SCCH"/>
</dbReference>
<dbReference type="InterPro" id="IPR042063">
    <property type="entry name" value="Ubi_acti_E1_SCCH"/>
</dbReference>
<dbReference type="GO" id="GO:0008641">
    <property type="term" value="F:ubiquitin-like modifier activating enzyme activity"/>
    <property type="evidence" value="ECO:0007669"/>
    <property type="project" value="InterPro"/>
</dbReference>
<comment type="pathway">
    <text evidence="1">Protein modification; protein ubiquitination.</text>
</comment>
<name>A0AAD3XPE6_NEPGR</name>
<dbReference type="AlphaFoldDB" id="A0AAD3XPE6"/>
<feature type="domain" description="Ubiquitin-activating enzyme SCCH" evidence="3">
    <location>
        <begin position="38"/>
        <end position="142"/>
    </location>
</feature>
<dbReference type="InterPro" id="IPR035985">
    <property type="entry name" value="Ubiquitin-activating_enz"/>
</dbReference>
<sequence>MDGERLEFQDGDLVVFSEVIGMTKLNDRKPQKIKNARPYSFTLDENTTNYGRDTLERVIEWRDKERCETFQDCITWAHLKFEDYFVNRVKQLTFTFPKDAVTSSGTQLWSASKHFPCPLQLLAVDLSHLNFVGATSMLRPDTWLAAFPGELQKPSAKSLYSIVAREICGDSMPMYPPPSSIFNALNSTLFDKV</sequence>
<dbReference type="Pfam" id="PF10585">
    <property type="entry name" value="UBA_E1_SCCH"/>
    <property type="match status" value="1"/>
</dbReference>
<dbReference type="SUPFAM" id="SSF69572">
    <property type="entry name" value="Activating enzymes of the ubiquitin-like proteins"/>
    <property type="match status" value="1"/>
</dbReference>
<organism evidence="4 5">
    <name type="scientific">Nepenthes gracilis</name>
    <name type="common">Slender pitcher plant</name>
    <dbReference type="NCBI Taxonomy" id="150966"/>
    <lineage>
        <taxon>Eukaryota</taxon>
        <taxon>Viridiplantae</taxon>
        <taxon>Streptophyta</taxon>
        <taxon>Embryophyta</taxon>
        <taxon>Tracheophyta</taxon>
        <taxon>Spermatophyta</taxon>
        <taxon>Magnoliopsida</taxon>
        <taxon>eudicotyledons</taxon>
        <taxon>Gunneridae</taxon>
        <taxon>Pentapetalae</taxon>
        <taxon>Caryophyllales</taxon>
        <taxon>Nepenthaceae</taxon>
        <taxon>Nepenthes</taxon>
    </lineage>
</organism>
<comment type="caution">
    <text evidence="4">The sequence shown here is derived from an EMBL/GenBank/DDBJ whole genome shotgun (WGS) entry which is preliminary data.</text>
</comment>
<dbReference type="EMBL" id="BSYO01000011">
    <property type="protein sequence ID" value="GMH11849.1"/>
    <property type="molecule type" value="Genomic_DNA"/>
</dbReference>
<comment type="similarity">
    <text evidence="2">Belongs to the ubiquitin-activating E1 family.</text>
</comment>
<keyword evidence="5" id="KW-1185">Reference proteome</keyword>